<evidence type="ECO:0000313" key="7">
    <source>
        <dbReference type="Proteomes" id="UP000256864"/>
    </source>
</evidence>
<comment type="similarity">
    <text evidence="1">Belongs to the thymidylate kinase family.</text>
</comment>
<dbReference type="InterPro" id="IPR027417">
    <property type="entry name" value="P-loop_NTPase"/>
</dbReference>
<protein>
    <recommendedName>
        <fullName evidence="4">dTMP kinase</fullName>
    </recommendedName>
</protein>
<keyword evidence="2" id="KW-0547">Nucleotide-binding</keyword>
<evidence type="ECO:0000259" key="5">
    <source>
        <dbReference type="Pfam" id="PF02223"/>
    </source>
</evidence>
<keyword evidence="6" id="KW-0418">Kinase</keyword>
<dbReference type="RefSeq" id="WP_048175689.1">
    <property type="nucleotide sequence ID" value="NZ_QREL01000001.1"/>
</dbReference>
<organism evidence="6 7">
    <name type="scientific">Methanothermobacter defluvii</name>
    <dbReference type="NCBI Taxonomy" id="49339"/>
    <lineage>
        <taxon>Archaea</taxon>
        <taxon>Methanobacteriati</taxon>
        <taxon>Methanobacteriota</taxon>
        <taxon>Methanomada group</taxon>
        <taxon>Methanobacteria</taxon>
        <taxon>Methanobacteriales</taxon>
        <taxon>Methanobacteriaceae</taxon>
        <taxon>Methanothermobacter</taxon>
    </lineage>
</organism>
<dbReference type="PANTHER" id="PTHR10344:SF4">
    <property type="entry name" value="UMP-CMP KINASE 2, MITOCHONDRIAL"/>
    <property type="match status" value="1"/>
</dbReference>
<accession>A0A371NEE3</accession>
<evidence type="ECO:0000256" key="1">
    <source>
        <dbReference type="ARBA" id="ARBA00009776"/>
    </source>
</evidence>
<keyword evidence="7" id="KW-1185">Reference proteome</keyword>
<dbReference type="EMBL" id="QREL01000001">
    <property type="protein sequence ID" value="REE28276.1"/>
    <property type="molecule type" value="Genomic_DNA"/>
</dbReference>
<dbReference type="AlphaFoldDB" id="A0A371NEE3"/>
<keyword evidence="6" id="KW-0808">Transferase</keyword>
<dbReference type="InterPro" id="IPR039430">
    <property type="entry name" value="Thymidylate_kin-like_dom"/>
</dbReference>
<dbReference type="Gene3D" id="3.40.50.300">
    <property type="entry name" value="P-loop containing nucleotide triphosphate hydrolases"/>
    <property type="match status" value="1"/>
</dbReference>
<dbReference type="GO" id="GO:0006233">
    <property type="term" value="P:dTDP biosynthetic process"/>
    <property type="evidence" value="ECO:0007669"/>
    <property type="project" value="TreeGrafter"/>
</dbReference>
<evidence type="ECO:0000256" key="2">
    <source>
        <dbReference type="ARBA" id="ARBA00022741"/>
    </source>
</evidence>
<dbReference type="PANTHER" id="PTHR10344">
    <property type="entry name" value="THYMIDYLATE KINASE"/>
    <property type="match status" value="1"/>
</dbReference>
<evidence type="ECO:0000256" key="3">
    <source>
        <dbReference type="ARBA" id="ARBA00022840"/>
    </source>
</evidence>
<dbReference type="Proteomes" id="UP000256864">
    <property type="component" value="Unassembled WGS sequence"/>
</dbReference>
<keyword evidence="3" id="KW-0067">ATP-binding</keyword>
<gene>
    <name evidence="6" type="ORF">C7452_0277</name>
</gene>
<dbReference type="GO" id="GO:0004798">
    <property type="term" value="F:dTMP kinase activity"/>
    <property type="evidence" value="ECO:0007669"/>
    <property type="project" value="TreeGrafter"/>
</dbReference>
<dbReference type="GeneID" id="82297542"/>
<proteinExistence type="inferred from homology"/>
<dbReference type="GO" id="GO:0006227">
    <property type="term" value="P:dUDP biosynthetic process"/>
    <property type="evidence" value="ECO:0007669"/>
    <property type="project" value="TreeGrafter"/>
</dbReference>
<feature type="domain" description="Thymidylate kinase-like" evidence="5">
    <location>
        <begin position="6"/>
        <end position="182"/>
    </location>
</feature>
<dbReference type="GO" id="GO:0005524">
    <property type="term" value="F:ATP binding"/>
    <property type="evidence" value="ECO:0007669"/>
    <property type="project" value="UniProtKB-KW"/>
</dbReference>
<dbReference type="GO" id="GO:0006235">
    <property type="term" value="P:dTTP biosynthetic process"/>
    <property type="evidence" value="ECO:0007669"/>
    <property type="project" value="TreeGrafter"/>
</dbReference>
<evidence type="ECO:0000256" key="4">
    <source>
        <dbReference type="ARBA" id="ARBA00029962"/>
    </source>
</evidence>
<evidence type="ECO:0000313" key="6">
    <source>
        <dbReference type="EMBL" id="REE28276.1"/>
    </source>
</evidence>
<dbReference type="SUPFAM" id="SSF52540">
    <property type="entry name" value="P-loop containing nucleoside triphosphate hydrolases"/>
    <property type="match status" value="1"/>
</dbReference>
<name>A0A371NEE3_9EURY</name>
<reference evidence="6 7" key="1">
    <citation type="submission" date="2018-07" db="EMBL/GenBank/DDBJ databases">
        <title>Genomic Encyclopedia of Type Strains, Phase IV (KMG-IV): sequencing the most valuable type-strain genomes for metagenomic binning, comparative biology and taxonomic classification.</title>
        <authorList>
            <person name="Goeker M."/>
        </authorList>
    </citation>
    <scope>NUCLEOTIDE SEQUENCE [LARGE SCALE GENOMIC DNA]</scope>
    <source>
        <strain evidence="6 7">DSM 7466</strain>
    </source>
</reference>
<dbReference type="GO" id="GO:0005737">
    <property type="term" value="C:cytoplasm"/>
    <property type="evidence" value="ECO:0007669"/>
    <property type="project" value="TreeGrafter"/>
</dbReference>
<comment type="caution">
    <text evidence="6">The sequence shown here is derived from an EMBL/GenBank/DDBJ whole genome shotgun (WGS) entry which is preliminary data.</text>
</comment>
<sequence>MRFIVIDGLDGAGKDTHAELIRRRYLERGEHVVFRSHPEDDNPYGKRAREALLRGGKVNHIRAAIFYALDVIRSLWLYHWRSNPGPDTLIFSRYLMGVAYLPGPLSSVLYRLLSRVLPTTEYMFFLDVSPEESLRRLMERDEHEMFENLDDLTSTREKALRLADGWYIINTEDPIEDVQRRIDEILDRLDGDVYEDNVPC</sequence>
<dbReference type="Pfam" id="PF02223">
    <property type="entry name" value="Thymidylate_kin"/>
    <property type="match status" value="1"/>
</dbReference>